<dbReference type="OrthoDB" id="1119698at2"/>
<name>A0A1I5SCT0_9BACT</name>
<dbReference type="NCBIfam" id="TIGR04256">
    <property type="entry name" value="GxxExxY"/>
    <property type="match status" value="1"/>
</dbReference>
<dbReference type="Pfam" id="PF13366">
    <property type="entry name" value="PDDEXK_3"/>
    <property type="match status" value="1"/>
</dbReference>
<dbReference type="InterPro" id="IPR026350">
    <property type="entry name" value="GxxExxY"/>
</dbReference>
<dbReference type="AlphaFoldDB" id="A0A1I5SCT0"/>
<dbReference type="RefSeq" id="WP_090654511.1">
    <property type="nucleotide sequence ID" value="NZ_FOXQ01000001.1"/>
</dbReference>
<proteinExistence type="predicted"/>
<reference evidence="1 2" key="1">
    <citation type="submission" date="2016-10" db="EMBL/GenBank/DDBJ databases">
        <authorList>
            <person name="de Groot N.N."/>
        </authorList>
    </citation>
    <scope>NUCLEOTIDE SEQUENCE [LARGE SCALE GENOMIC DNA]</scope>
    <source>
        <strain evidence="1 2">DSM 28286</strain>
    </source>
</reference>
<dbReference type="STRING" id="1465490.SAMN05444277_101706"/>
<accession>A0A1I5SCT0</accession>
<organism evidence="1 2">
    <name type="scientific">Parafilimonas terrae</name>
    <dbReference type="NCBI Taxonomy" id="1465490"/>
    <lineage>
        <taxon>Bacteria</taxon>
        <taxon>Pseudomonadati</taxon>
        <taxon>Bacteroidota</taxon>
        <taxon>Chitinophagia</taxon>
        <taxon>Chitinophagales</taxon>
        <taxon>Chitinophagaceae</taxon>
        <taxon>Parafilimonas</taxon>
    </lineage>
</organism>
<dbReference type="Proteomes" id="UP000199031">
    <property type="component" value="Unassembled WGS sequence"/>
</dbReference>
<sequence>MEEINTITYKIRGAVFSIYNQLGPGLLESVYETVLAFELRDMGLYVQTQVPVPVIYRNIRMEVGFRADIIVNDLVIIEIKSVETLHDVHKKQLLTYLKLTNKHLGILVNFNVSKLIDKENIIRIIN</sequence>
<dbReference type="Gene3D" id="3.90.320.10">
    <property type="match status" value="1"/>
</dbReference>
<evidence type="ECO:0000313" key="2">
    <source>
        <dbReference type="Proteomes" id="UP000199031"/>
    </source>
</evidence>
<gene>
    <name evidence="1" type="ORF">SAMN05444277_101706</name>
</gene>
<evidence type="ECO:0000313" key="1">
    <source>
        <dbReference type="EMBL" id="SFP68588.1"/>
    </source>
</evidence>
<keyword evidence="2" id="KW-1185">Reference proteome</keyword>
<protein>
    <submittedName>
        <fullName evidence="1">GxxExxY protein</fullName>
    </submittedName>
</protein>
<dbReference type="EMBL" id="FOXQ01000001">
    <property type="protein sequence ID" value="SFP68588.1"/>
    <property type="molecule type" value="Genomic_DNA"/>
</dbReference>
<dbReference type="InterPro" id="IPR011604">
    <property type="entry name" value="PDDEXK-like_dom_sf"/>
</dbReference>